<sequence length="358" mass="38538">MCTTFNVGSLSALNAVAGAYAHDLPLICIVGNPSSAQIGSWRFIHHSVRSGYDLSQRHIYRETTVDSVAIEHAETAPMLIDRAISSAICHSKPVLIEVCSNLAKAVVPAPNRFPFLSTPASSTHVLEKAVQATTQLLKDVKNAVVIVGSQVRAATAEDAVLRLVQALGCTAASMADSRGVFPEDHSSYIGLYMGKMAIPSSCREQVEAADACIFVGAAFSDTLTTGFSMKVNWAKTIQVGINRVKLPSQEFGAIYMKDFLNALTESIIMTDSSKYGCHQNGVVKVMTELISDQRAADAFNHSNGTVSTLATVTSERSSRTEQENGCHQCHDLPARVLSTRRRTSREGAMLIISVAIQF</sequence>
<evidence type="ECO:0000256" key="3">
    <source>
        <dbReference type="ARBA" id="ARBA00001964"/>
    </source>
</evidence>
<dbReference type="GO" id="GO:0000949">
    <property type="term" value="P:aromatic amino acid family catabolic process to alcohol via Ehrlich pathway"/>
    <property type="evidence" value="ECO:0007669"/>
    <property type="project" value="TreeGrafter"/>
</dbReference>
<dbReference type="Gramene" id="GBG62174">
    <property type="protein sequence ID" value="GBG62174"/>
    <property type="gene ID" value="CBR_g29373"/>
</dbReference>
<keyword evidence="9" id="KW-0460">Magnesium</keyword>
<dbReference type="Gene3D" id="3.40.50.970">
    <property type="match status" value="1"/>
</dbReference>
<dbReference type="InterPro" id="IPR012110">
    <property type="entry name" value="PDC/IPDC-like"/>
</dbReference>
<evidence type="ECO:0000256" key="1">
    <source>
        <dbReference type="ARBA" id="ARBA00001041"/>
    </source>
</evidence>
<evidence type="ECO:0000256" key="8">
    <source>
        <dbReference type="ARBA" id="ARBA00022793"/>
    </source>
</evidence>
<proteinExistence type="inferred from homology"/>
<dbReference type="EC" id="4.1.1.1" evidence="6"/>
<name>A0A388JWI7_CHABU</name>
<evidence type="ECO:0000313" key="14">
    <source>
        <dbReference type="Proteomes" id="UP000265515"/>
    </source>
</evidence>
<evidence type="ECO:0000256" key="9">
    <source>
        <dbReference type="ARBA" id="ARBA00022842"/>
    </source>
</evidence>
<evidence type="ECO:0000259" key="12">
    <source>
        <dbReference type="Pfam" id="PF00205"/>
    </source>
</evidence>
<dbReference type="EMBL" id="BFEA01000026">
    <property type="protein sequence ID" value="GBG62174.1"/>
    <property type="molecule type" value="Genomic_DNA"/>
</dbReference>
<keyword evidence="7" id="KW-0479">Metal-binding</keyword>
<evidence type="ECO:0000256" key="6">
    <source>
        <dbReference type="ARBA" id="ARBA00013202"/>
    </source>
</evidence>
<comment type="cofactor">
    <cofactor evidence="2">
        <name>a metal cation</name>
        <dbReference type="ChEBI" id="CHEBI:25213"/>
    </cofactor>
</comment>
<dbReference type="PANTHER" id="PTHR43452">
    <property type="entry name" value="PYRUVATE DECARBOXYLASE"/>
    <property type="match status" value="1"/>
</dbReference>
<comment type="catalytic activity">
    <reaction evidence="1">
        <text>a 2-oxocarboxylate + H(+) = an aldehyde + CO2</text>
        <dbReference type="Rhea" id="RHEA:11628"/>
        <dbReference type="ChEBI" id="CHEBI:15378"/>
        <dbReference type="ChEBI" id="CHEBI:16526"/>
        <dbReference type="ChEBI" id="CHEBI:17478"/>
        <dbReference type="ChEBI" id="CHEBI:35179"/>
        <dbReference type="EC" id="4.1.1.1"/>
    </reaction>
</comment>
<reference evidence="13 14" key="1">
    <citation type="journal article" date="2018" name="Cell">
        <title>The Chara Genome: Secondary Complexity and Implications for Plant Terrestrialization.</title>
        <authorList>
            <person name="Nishiyama T."/>
            <person name="Sakayama H."/>
            <person name="Vries J.D."/>
            <person name="Buschmann H."/>
            <person name="Saint-Marcoux D."/>
            <person name="Ullrich K.K."/>
            <person name="Haas F.B."/>
            <person name="Vanderstraeten L."/>
            <person name="Becker D."/>
            <person name="Lang D."/>
            <person name="Vosolsobe S."/>
            <person name="Rombauts S."/>
            <person name="Wilhelmsson P.K.I."/>
            <person name="Janitza P."/>
            <person name="Kern R."/>
            <person name="Heyl A."/>
            <person name="Rumpler F."/>
            <person name="Villalobos L.I.A.C."/>
            <person name="Clay J.M."/>
            <person name="Skokan R."/>
            <person name="Toyoda A."/>
            <person name="Suzuki Y."/>
            <person name="Kagoshima H."/>
            <person name="Schijlen E."/>
            <person name="Tajeshwar N."/>
            <person name="Catarino B."/>
            <person name="Hetherington A.J."/>
            <person name="Saltykova A."/>
            <person name="Bonnot C."/>
            <person name="Breuninger H."/>
            <person name="Symeonidi A."/>
            <person name="Radhakrishnan G.V."/>
            <person name="Van Nieuwerburgh F."/>
            <person name="Deforce D."/>
            <person name="Chang C."/>
            <person name="Karol K.G."/>
            <person name="Hedrich R."/>
            <person name="Ulvskov P."/>
            <person name="Glockner G."/>
            <person name="Delwiche C.F."/>
            <person name="Petrasek J."/>
            <person name="Van de Peer Y."/>
            <person name="Friml J."/>
            <person name="Beilby M."/>
            <person name="Dolan L."/>
            <person name="Kohara Y."/>
            <person name="Sugano S."/>
            <person name="Fujiyama A."/>
            <person name="Delaux P.-M."/>
            <person name="Quint M."/>
            <person name="TheiBen G."/>
            <person name="Hagemann M."/>
            <person name="Harholt J."/>
            <person name="Dunand C."/>
            <person name="Zachgo S."/>
            <person name="Langdale J."/>
            <person name="Maumus F."/>
            <person name="Straeten D.V.D."/>
            <person name="Gould S.B."/>
            <person name="Rensing S.A."/>
        </authorList>
    </citation>
    <scope>NUCLEOTIDE SEQUENCE [LARGE SCALE GENOMIC DNA]</scope>
    <source>
        <strain evidence="13 14">S276</strain>
    </source>
</reference>
<evidence type="ECO:0000256" key="2">
    <source>
        <dbReference type="ARBA" id="ARBA00001920"/>
    </source>
</evidence>
<dbReference type="Pfam" id="PF00205">
    <property type="entry name" value="TPP_enzyme_M"/>
    <property type="match status" value="1"/>
</dbReference>
<dbReference type="STRING" id="69332.A0A388JWI7"/>
<evidence type="ECO:0000256" key="5">
    <source>
        <dbReference type="ARBA" id="ARBA00011881"/>
    </source>
</evidence>
<evidence type="ECO:0000256" key="11">
    <source>
        <dbReference type="ARBA" id="ARBA00023239"/>
    </source>
</evidence>
<evidence type="ECO:0000256" key="4">
    <source>
        <dbReference type="ARBA" id="ARBA00007812"/>
    </source>
</evidence>
<keyword evidence="10" id="KW-0786">Thiamine pyrophosphate</keyword>
<comment type="caution">
    <text evidence="13">The sequence shown here is derived from an EMBL/GenBank/DDBJ whole genome shotgun (WGS) entry which is preliminary data.</text>
</comment>
<dbReference type="GO" id="GO:0005829">
    <property type="term" value="C:cytosol"/>
    <property type="evidence" value="ECO:0007669"/>
    <property type="project" value="TreeGrafter"/>
</dbReference>
<evidence type="ECO:0000313" key="13">
    <source>
        <dbReference type="EMBL" id="GBG62174.1"/>
    </source>
</evidence>
<evidence type="ECO:0000256" key="7">
    <source>
        <dbReference type="ARBA" id="ARBA00022723"/>
    </source>
</evidence>
<dbReference type="GO" id="GO:0000287">
    <property type="term" value="F:magnesium ion binding"/>
    <property type="evidence" value="ECO:0007669"/>
    <property type="project" value="InterPro"/>
</dbReference>
<dbReference type="InterPro" id="IPR029035">
    <property type="entry name" value="DHS-like_NAD/FAD-binding_dom"/>
</dbReference>
<dbReference type="SUPFAM" id="SSF52467">
    <property type="entry name" value="DHS-like NAD/FAD-binding domain"/>
    <property type="match status" value="1"/>
</dbReference>
<dbReference type="InterPro" id="IPR029061">
    <property type="entry name" value="THDP-binding"/>
</dbReference>
<dbReference type="Gene3D" id="3.40.50.1220">
    <property type="entry name" value="TPP-binding domain"/>
    <property type="match status" value="1"/>
</dbReference>
<organism evidence="13 14">
    <name type="scientific">Chara braunii</name>
    <name type="common">Braun's stonewort</name>
    <dbReference type="NCBI Taxonomy" id="69332"/>
    <lineage>
        <taxon>Eukaryota</taxon>
        <taxon>Viridiplantae</taxon>
        <taxon>Streptophyta</taxon>
        <taxon>Charophyceae</taxon>
        <taxon>Charales</taxon>
        <taxon>Characeae</taxon>
        <taxon>Chara</taxon>
    </lineage>
</organism>
<dbReference type="GO" id="GO:0004737">
    <property type="term" value="F:pyruvate decarboxylase activity"/>
    <property type="evidence" value="ECO:0007669"/>
    <property type="project" value="UniProtKB-EC"/>
</dbReference>
<feature type="domain" description="Thiamine pyrophosphate enzyme central" evidence="12">
    <location>
        <begin position="131"/>
        <end position="248"/>
    </location>
</feature>
<dbReference type="GO" id="GO:0030976">
    <property type="term" value="F:thiamine pyrophosphate binding"/>
    <property type="evidence" value="ECO:0007669"/>
    <property type="project" value="InterPro"/>
</dbReference>
<keyword evidence="8" id="KW-0210">Decarboxylase</keyword>
<dbReference type="OrthoDB" id="3970464at2759"/>
<keyword evidence="14" id="KW-1185">Reference proteome</keyword>
<protein>
    <recommendedName>
        <fullName evidence="6">pyruvate decarboxylase</fullName>
        <ecNumber evidence="6">4.1.1.1</ecNumber>
    </recommendedName>
</protein>
<dbReference type="SUPFAM" id="SSF52518">
    <property type="entry name" value="Thiamin diphosphate-binding fold (THDP-binding)"/>
    <property type="match status" value="1"/>
</dbReference>
<comment type="cofactor">
    <cofactor evidence="3">
        <name>thiamine diphosphate</name>
        <dbReference type="ChEBI" id="CHEBI:58937"/>
    </cofactor>
</comment>
<evidence type="ECO:0000256" key="10">
    <source>
        <dbReference type="ARBA" id="ARBA00023052"/>
    </source>
</evidence>
<gene>
    <name evidence="13" type="ORF">CBR_g29373</name>
</gene>
<accession>A0A388JWI7</accession>
<dbReference type="AlphaFoldDB" id="A0A388JWI7"/>
<keyword evidence="11" id="KW-0456">Lyase</keyword>
<dbReference type="InterPro" id="IPR012000">
    <property type="entry name" value="Thiamin_PyroP_enz_cen_dom"/>
</dbReference>
<comment type="subunit">
    <text evidence="5">Homotetramer.</text>
</comment>
<comment type="similarity">
    <text evidence="4">Belongs to the TPP enzyme family.</text>
</comment>
<dbReference type="PANTHER" id="PTHR43452:SF1">
    <property type="entry name" value="PYRUVATE DECARBOXYLASE C186.09-RELATED"/>
    <property type="match status" value="1"/>
</dbReference>
<dbReference type="Proteomes" id="UP000265515">
    <property type="component" value="Unassembled WGS sequence"/>
</dbReference>